<evidence type="ECO:0000313" key="2">
    <source>
        <dbReference type="Proteomes" id="UP000001554"/>
    </source>
</evidence>
<evidence type="ECO:0000313" key="3">
    <source>
        <dbReference type="RefSeq" id="XP_035665948.1"/>
    </source>
</evidence>
<dbReference type="PANTHER" id="PTHR10877:SF194">
    <property type="entry name" value="LOCATION OF VULVA DEFECTIVE 1"/>
    <property type="match status" value="1"/>
</dbReference>
<accession>A0A9J7KLD6</accession>
<organism evidence="2 3">
    <name type="scientific">Branchiostoma floridae</name>
    <name type="common">Florida lancelet</name>
    <name type="synonym">Amphioxus</name>
    <dbReference type="NCBI Taxonomy" id="7739"/>
    <lineage>
        <taxon>Eukaryota</taxon>
        <taxon>Metazoa</taxon>
        <taxon>Chordata</taxon>
        <taxon>Cephalochordata</taxon>
        <taxon>Leptocardii</taxon>
        <taxon>Amphioxiformes</taxon>
        <taxon>Branchiostomatidae</taxon>
        <taxon>Branchiostoma</taxon>
    </lineage>
</organism>
<feature type="compositionally biased region" description="Basic and acidic residues" evidence="1">
    <location>
        <begin position="129"/>
        <end position="140"/>
    </location>
</feature>
<dbReference type="GeneID" id="118409186"/>
<evidence type="ECO:0000256" key="1">
    <source>
        <dbReference type="SAM" id="MobiDB-lite"/>
    </source>
</evidence>
<protein>
    <submittedName>
        <fullName evidence="3">Uncharacterized protein LOC118409186</fullName>
    </submittedName>
</protein>
<dbReference type="RefSeq" id="XP_035665948.1">
    <property type="nucleotide sequence ID" value="XM_035810055.1"/>
</dbReference>
<sequence>MVEGLAIPAIDVVDVNNITASEPVALVEALARVMQPDLDDRPVTPGTADRTLTNNARTLTDNLSYVTVLDNLNYDLARKIMTTEDVRRISTDMVRSAGHLFYEAQSRGSQAEDDPTTYDDVLSPEEREDGERQMKEERDEMKRAVVARGRRILNDMADRLRRELTPGGPAIRIDTDSLCLQVQKIRGKDLADDRLNDTGVNIAFPPAEKLFKGFEPMYIDVKVICYHDNPFTWGNNSNIINSGVYDISLIPLTMSPGEITDTEEDILISIATNGTSGDYSSSGLVHEVDSTGNGSVVHHAFNISDVDDAFVVQVTALNRSSRISVFGRGGGLAHSKNCEVCLIWQDWKPTASHLGAPESRSVMFFVSGKNHTGKYSVGVEVAGVDDVYQDAVDDGVLLVDPDDQSGLSLNGTQFYSLKVLRLSCRYWAEDTESWLSNGCTVRFDVE</sequence>
<feature type="compositionally biased region" description="Acidic residues" evidence="1">
    <location>
        <begin position="111"/>
        <end position="128"/>
    </location>
</feature>
<proteinExistence type="predicted"/>
<gene>
    <name evidence="3" type="primary">LOC118409186</name>
</gene>
<dbReference type="PANTHER" id="PTHR10877">
    <property type="entry name" value="POLYCYSTIN FAMILY MEMBER"/>
    <property type="match status" value="1"/>
</dbReference>
<feature type="region of interest" description="Disordered" evidence="1">
    <location>
        <begin position="104"/>
        <end position="140"/>
    </location>
</feature>
<keyword evidence="2" id="KW-1185">Reference proteome</keyword>
<dbReference type="Proteomes" id="UP000001554">
    <property type="component" value="Chromosome 2"/>
</dbReference>
<name>A0A9J7KLD6_BRAFL</name>
<reference evidence="3" key="2">
    <citation type="submission" date="2025-08" db="UniProtKB">
        <authorList>
            <consortium name="RefSeq"/>
        </authorList>
    </citation>
    <scope>IDENTIFICATION</scope>
    <source>
        <strain evidence="3">S238N-H82</strain>
        <tissue evidence="3">Testes</tissue>
    </source>
</reference>
<reference evidence="2" key="1">
    <citation type="journal article" date="2020" name="Nat. Ecol. Evol.">
        <title>Deeply conserved synteny resolves early events in vertebrate evolution.</title>
        <authorList>
            <person name="Simakov O."/>
            <person name="Marletaz F."/>
            <person name="Yue J.X."/>
            <person name="O'Connell B."/>
            <person name="Jenkins J."/>
            <person name="Brandt A."/>
            <person name="Calef R."/>
            <person name="Tung C.H."/>
            <person name="Huang T.K."/>
            <person name="Schmutz J."/>
            <person name="Satoh N."/>
            <person name="Yu J.K."/>
            <person name="Putnam N.H."/>
            <person name="Green R.E."/>
            <person name="Rokhsar D.S."/>
        </authorList>
    </citation>
    <scope>NUCLEOTIDE SEQUENCE [LARGE SCALE GENOMIC DNA]</scope>
    <source>
        <strain evidence="2">S238N-H82</strain>
    </source>
</reference>
<dbReference type="AlphaFoldDB" id="A0A9J7KLD6"/>
<dbReference type="KEGG" id="bfo:118409186"/>
<dbReference type="InterPro" id="IPR051223">
    <property type="entry name" value="Polycystin"/>
</dbReference>